<accession>A0A418NU46</accession>
<organism evidence="2 3">
    <name type="scientific">Aurantiacibacter zhengii</name>
    <dbReference type="NCBI Taxonomy" id="2307003"/>
    <lineage>
        <taxon>Bacteria</taxon>
        <taxon>Pseudomonadati</taxon>
        <taxon>Pseudomonadota</taxon>
        <taxon>Alphaproteobacteria</taxon>
        <taxon>Sphingomonadales</taxon>
        <taxon>Erythrobacteraceae</taxon>
        <taxon>Aurantiacibacter</taxon>
    </lineage>
</organism>
<keyword evidence="2" id="KW-0808">Transferase</keyword>
<dbReference type="EMBL" id="QXFL01000002">
    <property type="protein sequence ID" value="RIV87606.1"/>
    <property type="molecule type" value="Genomic_DNA"/>
</dbReference>
<evidence type="ECO:0000313" key="2">
    <source>
        <dbReference type="EMBL" id="RIV87606.1"/>
    </source>
</evidence>
<comment type="caution">
    <text evidence="2">The sequence shown here is derived from an EMBL/GenBank/DDBJ whole genome shotgun (WGS) entry which is preliminary data.</text>
</comment>
<dbReference type="GO" id="GO:0005524">
    <property type="term" value="F:ATP binding"/>
    <property type="evidence" value="ECO:0007669"/>
    <property type="project" value="InterPro"/>
</dbReference>
<dbReference type="Gene3D" id="3.40.50.300">
    <property type="entry name" value="P-loop containing nucleotide triphosphate hydrolases"/>
    <property type="match status" value="1"/>
</dbReference>
<dbReference type="InterPro" id="IPR027417">
    <property type="entry name" value="P-loop_NTPase"/>
</dbReference>
<dbReference type="AlphaFoldDB" id="A0A418NU46"/>
<dbReference type="SUPFAM" id="SSF53795">
    <property type="entry name" value="PEP carboxykinase-like"/>
    <property type="match status" value="1"/>
</dbReference>
<proteinExistence type="predicted"/>
<dbReference type="GO" id="GO:0000155">
    <property type="term" value="F:phosphorelay sensor kinase activity"/>
    <property type="evidence" value="ECO:0007669"/>
    <property type="project" value="InterPro"/>
</dbReference>
<dbReference type="GO" id="GO:0006109">
    <property type="term" value="P:regulation of carbohydrate metabolic process"/>
    <property type="evidence" value="ECO:0007669"/>
    <property type="project" value="InterPro"/>
</dbReference>
<sequence>MSKVMANVSCVAMRGRALLITGPSGVGKSSLALALMDRGAELIGDDGVTLAQVGELIVATPPPNTEGLIEIRNVGLLEVPTARAPVAIVINLTPEAERLPLGHAAASLLGRDVPQVDLYPDTPYLALRAEAALEMHGLD</sequence>
<keyword evidence="2" id="KW-0418">Kinase</keyword>
<feature type="domain" description="HPr kinase/phosphorylase C-terminal" evidence="1">
    <location>
        <begin position="9"/>
        <end position="81"/>
    </location>
</feature>
<dbReference type="Proteomes" id="UP000286576">
    <property type="component" value="Unassembled WGS sequence"/>
</dbReference>
<dbReference type="CDD" id="cd01918">
    <property type="entry name" value="HprK_C"/>
    <property type="match status" value="1"/>
</dbReference>
<protein>
    <submittedName>
        <fullName evidence="2">Serine kinase</fullName>
    </submittedName>
</protein>
<dbReference type="Pfam" id="PF07475">
    <property type="entry name" value="Hpr_kinase_C"/>
    <property type="match status" value="1"/>
</dbReference>
<reference evidence="2 3" key="1">
    <citation type="submission" date="2018-08" db="EMBL/GenBank/DDBJ databases">
        <title>Erythrobacter zhengii sp.nov., a bacterium isolated from deep-sea sediment.</title>
        <authorList>
            <person name="Fang C."/>
            <person name="Wu Y.-H."/>
            <person name="Sun C."/>
            <person name="Wang H."/>
            <person name="Cheng H."/>
            <person name="Meng F.-X."/>
            <person name="Wang C.-S."/>
            <person name="Xu X.-W."/>
        </authorList>
    </citation>
    <scope>NUCLEOTIDE SEQUENCE [LARGE SCALE GENOMIC DNA]</scope>
    <source>
        <strain evidence="2 3">V18</strain>
    </source>
</reference>
<dbReference type="OrthoDB" id="8326226at2"/>
<name>A0A418NU46_9SPHN</name>
<keyword evidence="3" id="KW-1185">Reference proteome</keyword>
<dbReference type="InterPro" id="IPR011104">
    <property type="entry name" value="Hpr_kin/Pase_C"/>
</dbReference>
<evidence type="ECO:0000259" key="1">
    <source>
        <dbReference type="Pfam" id="PF07475"/>
    </source>
</evidence>
<evidence type="ECO:0000313" key="3">
    <source>
        <dbReference type="Proteomes" id="UP000286576"/>
    </source>
</evidence>
<gene>
    <name evidence="2" type="ORF">D2V07_04485</name>
</gene>